<dbReference type="AlphaFoldDB" id="A0A239DWB8"/>
<dbReference type="RefSeq" id="WP_089277454.1">
    <property type="nucleotide sequence ID" value="NZ_FZON01000012.1"/>
</dbReference>
<reference evidence="3 4" key="1">
    <citation type="submission" date="2017-06" db="EMBL/GenBank/DDBJ databases">
        <authorList>
            <person name="Kim H.J."/>
            <person name="Triplett B.A."/>
        </authorList>
    </citation>
    <scope>NUCLEOTIDE SEQUENCE [LARGE SCALE GENOMIC DNA]</scope>
    <source>
        <strain evidence="3 4">DSM 11445</strain>
    </source>
</reference>
<dbReference type="Proteomes" id="UP000198440">
    <property type="component" value="Unassembled WGS sequence"/>
</dbReference>
<dbReference type="InterPro" id="IPR036465">
    <property type="entry name" value="vWFA_dom_sf"/>
</dbReference>
<name>A0A239DWB8_9RHOB</name>
<keyword evidence="1" id="KW-0472">Membrane</keyword>
<proteinExistence type="predicted"/>
<keyword evidence="1" id="KW-1133">Transmembrane helix</keyword>
<keyword evidence="1" id="KW-0812">Transmembrane</keyword>
<dbReference type="SUPFAM" id="SSF53300">
    <property type="entry name" value="vWA-like"/>
    <property type="match status" value="1"/>
</dbReference>
<dbReference type="EMBL" id="FZON01000012">
    <property type="protein sequence ID" value="SNS36647.1"/>
    <property type="molecule type" value="Genomic_DNA"/>
</dbReference>
<feature type="domain" description="Putative Flp pilus-assembly TadG-like N-terminal" evidence="2">
    <location>
        <begin position="31"/>
        <end position="76"/>
    </location>
</feature>
<sequence>MLKSTTSLTGFITSRLAFTSRLRAFAADTSGNMSYIAIIGSLVMMVFGGVGIDMMHAELKRIKVQNTLDRAVLAAANIENAIAPQQVVEEYFAAMGLGDALTSIDVEQSMTAKRVSAVGQSAISSDFMSLIGVDTLDAFGRATAEHATANIEISMVLDVSGSMGWNSKIVNMRSAARSFVDIMMPPDSQALTTISIVPYNATVNLGATTASYFTLDDLHDYSNCVTFDQSDFDQAAISPSEELTRLAHFDLNSTNTNATQIASPWCRTGDTSAVMAHRSDPATLKAHIDSLNAGGNTAIDLGMKWGAALLDPAARPAITAMSDDGLVDASFAARPASYADPETSKYVVIMTDGENTTQYDLKPHHKYGYSDVWIDERGNGDPSDDRFSLRVVDNSGSDNDTYFWQRYEGYSQSYRYRGSPDGGSNARRMTNAELFARFGTRAVGSKMYQRPYYDGYVSYGTYSDIYYAYEATVGADPADNRLESICDAAKAQGVVVFAIGFEAPSRGLDAMRNCASSPAHFFDVNGTDLEETFASIANTITQLRLTQ</sequence>
<dbReference type="Pfam" id="PF13400">
    <property type="entry name" value="Tad"/>
    <property type="match status" value="1"/>
</dbReference>
<protein>
    <submittedName>
        <fullName evidence="3">Flp pilus assembly protein TadG</fullName>
    </submittedName>
</protein>
<evidence type="ECO:0000313" key="4">
    <source>
        <dbReference type="Proteomes" id="UP000198440"/>
    </source>
</evidence>
<feature type="transmembrane region" description="Helical" evidence="1">
    <location>
        <begin position="33"/>
        <end position="52"/>
    </location>
</feature>
<dbReference type="OrthoDB" id="7522752at2"/>
<dbReference type="InterPro" id="IPR028087">
    <property type="entry name" value="Tad_N"/>
</dbReference>
<gene>
    <name evidence="3" type="ORF">SAMN04488078_101258</name>
</gene>
<organism evidence="3 4">
    <name type="scientific">Antarctobacter heliothermus</name>
    <dbReference type="NCBI Taxonomy" id="74033"/>
    <lineage>
        <taxon>Bacteria</taxon>
        <taxon>Pseudomonadati</taxon>
        <taxon>Pseudomonadota</taxon>
        <taxon>Alphaproteobacteria</taxon>
        <taxon>Rhodobacterales</taxon>
        <taxon>Roseobacteraceae</taxon>
        <taxon>Antarctobacter</taxon>
    </lineage>
</organism>
<evidence type="ECO:0000313" key="3">
    <source>
        <dbReference type="EMBL" id="SNS36647.1"/>
    </source>
</evidence>
<evidence type="ECO:0000259" key="2">
    <source>
        <dbReference type="Pfam" id="PF13400"/>
    </source>
</evidence>
<accession>A0A239DWB8</accession>
<dbReference type="Gene3D" id="3.40.50.410">
    <property type="entry name" value="von Willebrand factor, type A domain"/>
    <property type="match status" value="1"/>
</dbReference>
<evidence type="ECO:0000256" key="1">
    <source>
        <dbReference type="SAM" id="Phobius"/>
    </source>
</evidence>